<keyword evidence="2" id="KW-1185">Reference proteome</keyword>
<sequence length="98" mass="11613">MATPPRESWVEKLKNHCATYQLEQPRFQEYSDPRGIRTAWSSGVVVQGREYRATLWRDYRYLEQCHEEAAEVALRALLQNLQNSPTQQQYGQRYGYSQ</sequence>
<dbReference type="EMBL" id="JAGMWT010000003">
    <property type="protein sequence ID" value="KAH7132388.1"/>
    <property type="molecule type" value="Genomic_DNA"/>
</dbReference>
<reference evidence="1" key="1">
    <citation type="journal article" date="2021" name="Nat. Commun.">
        <title>Genetic determinants of endophytism in the Arabidopsis root mycobiome.</title>
        <authorList>
            <person name="Mesny F."/>
            <person name="Miyauchi S."/>
            <person name="Thiergart T."/>
            <person name="Pickel B."/>
            <person name="Atanasova L."/>
            <person name="Karlsson M."/>
            <person name="Huettel B."/>
            <person name="Barry K.W."/>
            <person name="Haridas S."/>
            <person name="Chen C."/>
            <person name="Bauer D."/>
            <person name="Andreopoulos W."/>
            <person name="Pangilinan J."/>
            <person name="LaButti K."/>
            <person name="Riley R."/>
            <person name="Lipzen A."/>
            <person name="Clum A."/>
            <person name="Drula E."/>
            <person name="Henrissat B."/>
            <person name="Kohler A."/>
            <person name="Grigoriev I.V."/>
            <person name="Martin F.M."/>
            <person name="Hacquard S."/>
        </authorList>
    </citation>
    <scope>NUCLEOTIDE SEQUENCE</scope>
    <source>
        <strain evidence="1">MPI-CAGE-CH-0243</strain>
    </source>
</reference>
<gene>
    <name evidence="1" type="ORF">B0J11DRAFT_577309</name>
</gene>
<accession>A0A9P9E7A3</accession>
<protein>
    <submittedName>
        <fullName evidence="1">Uncharacterized protein</fullName>
    </submittedName>
</protein>
<name>A0A9P9E7A3_9PLEO</name>
<dbReference type="PANTHER" id="PTHR42030">
    <property type="entry name" value="DRBM DOMAIN-CONTAINING PROTEIN"/>
    <property type="match status" value="1"/>
</dbReference>
<organism evidence="1 2">
    <name type="scientific">Dendryphion nanum</name>
    <dbReference type="NCBI Taxonomy" id="256645"/>
    <lineage>
        <taxon>Eukaryota</taxon>
        <taxon>Fungi</taxon>
        <taxon>Dikarya</taxon>
        <taxon>Ascomycota</taxon>
        <taxon>Pezizomycotina</taxon>
        <taxon>Dothideomycetes</taxon>
        <taxon>Pleosporomycetidae</taxon>
        <taxon>Pleosporales</taxon>
        <taxon>Torulaceae</taxon>
        <taxon>Dendryphion</taxon>
    </lineage>
</organism>
<dbReference type="OrthoDB" id="5418749at2759"/>
<dbReference type="Proteomes" id="UP000700596">
    <property type="component" value="Unassembled WGS sequence"/>
</dbReference>
<evidence type="ECO:0000313" key="2">
    <source>
        <dbReference type="Proteomes" id="UP000700596"/>
    </source>
</evidence>
<comment type="caution">
    <text evidence="1">The sequence shown here is derived from an EMBL/GenBank/DDBJ whole genome shotgun (WGS) entry which is preliminary data.</text>
</comment>
<evidence type="ECO:0000313" key="1">
    <source>
        <dbReference type="EMBL" id="KAH7132388.1"/>
    </source>
</evidence>
<dbReference type="SUPFAM" id="SSF54768">
    <property type="entry name" value="dsRNA-binding domain-like"/>
    <property type="match status" value="1"/>
</dbReference>
<dbReference type="AlphaFoldDB" id="A0A9P9E7A3"/>
<proteinExistence type="predicted"/>
<dbReference type="PANTHER" id="PTHR42030:SF1">
    <property type="entry name" value="DRBM DOMAIN-CONTAINING PROTEIN"/>
    <property type="match status" value="1"/>
</dbReference>